<dbReference type="OrthoDB" id="9808257at2"/>
<dbReference type="NCBIfam" id="TIGR01007">
    <property type="entry name" value="eps_fam"/>
    <property type="match status" value="1"/>
</dbReference>
<dbReference type="AlphaFoldDB" id="A0A5C1Q476"/>
<organism evidence="1 2">
    <name type="scientific">Sphaerotilus sulfidivorans</name>
    <dbReference type="NCBI Taxonomy" id="639200"/>
    <lineage>
        <taxon>Bacteria</taxon>
        <taxon>Pseudomonadati</taxon>
        <taxon>Pseudomonadota</taxon>
        <taxon>Betaproteobacteria</taxon>
        <taxon>Burkholderiales</taxon>
        <taxon>Sphaerotilaceae</taxon>
        <taxon>Sphaerotilus</taxon>
    </lineage>
</organism>
<proteinExistence type="predicted"/>
<protein>
    <submittedName>
        <fullName evidence="1">Polysaccharide biosynthesis tyrosine autokinase</fullName>
        <ecNumber evidence="1">2.7.10.2</ecNumber>
    </submittedName>
</protein>
<dbReference type="InterPro" id="IPR005702">
    <property type="entry name" value="Wzc-like_C"/>
</dbReference>
<keyword evidence="1" id="KW-0418">Kinase</keyword>
<dbReference type="InterPro" id="IPR002586">
    <property type="entry name" value="CobQ/CobB/MinD/ParA_Nub-bd_dom"/>
</dbReference>
<gene>
    <name evidence="1" type="ORF">EWH46_12120</name>
</gene>
<dbReference type="EC" id="2.7.10.2" evidence="1"/>
<dbReference type="Gene3D" id="3.40.50.300">
    <property type="entry name" value="P-loop containing nucleotide triphosphate hydrolases"/>
    <property type="match status" value="1"/>
</dbReference>
<dbReference type="PANTHER" id="PTHR32309:SF13">
    <property type="entry name" value="FERRIC ENTEROBACTIN TRANSPORT PROTEIN FEPE"/>
    <property type="match status" value="1"/>
</dbReference>
<dbReference type="EMBL" id="CP035708">
    <property type="protein sequence ID" value="QEN01454.1"/>
    <property type="molecule type" value="Genomic_DNA"/>
</dbReference>
<evidence type="ECO:0000313" key="1">
    <source>
        <dbReference type="EMBL" id="QEN01454.1"/>
    </source>
</evidence>
<dbReference type="InterPro" id="IPR050445">
    <property type="entry name" value="Bact_polysacc_biosynth/exp"/>
</dbReference>
<dbReference type="GO" id="GO:0004715">
    <property type="term" value="F:non-membrane spanning protein tyrosine kinase activity"/>
    <property type="evidence" value="ECO:0007669"/>
    <property type="project" value="UniProtKB-EC"/>
</dbReference>
<dbReference type="Proteomes" id="UP000323522">
    <property type="component" value="Chromosome"/>
</dbReference>
<dbReference type="InterPro" id="IPR027417">
    <property type="entry name" value="P-loop_NTPase"/>
</dbReference>
<name>A0A5C1Q476_9BURK</name>
<dbReference type="SUPFAM" id="SSF52540">
    <property type="entry name" value="P-loop containing nucleoside triphosphate hydrolases"/>
    <property type="match status" value="1"/>
</dbReference>
<dbReference type="SUPFAM" id="SSF160246">
    <property type="entry name" value="EspE N-terminal domain-like"/>
    <property type="match status" value="1"/>
</dbReference>
<reference evidence="1 2" key="1">
    <citation type="submission" date="2019-02" db="EMBL/GenBank/DDBJ databases">
        <title>Complete Genome Sequence and Methylome Analysis of Sphaerotilus natans subsp. sulfidivorans D-507.</title>
        <authorList>
            <person name="Fomenkov A."/>
            <person name="Gridneva E."/>
            <person name="Smolyakov D."/>
            <person name="Dubinina G."/>
            <person name="Vincze T."/>
            <person name="Grabovich M."/>
            <person name="Roberts R.J."/>
        </authorList>
    </citation>
    <scope>NUCLEOTIDE SEQUENCE [LARGE SCALE GENOMIC DNA]</scope>
    <source>
        <strain evidence="1 2">D-507</strain>
    </source>
</reference>
<evidence type="ECO:0000313" key="2">
    <source>
        <dbReference type="Proteomes" id="UP000323522"/>
    </source>
</evidence>
<dbReference type="Pfam" id="PF01656">
    <property type="entry name" value="CbiA"/>
    <property type="match status" value="1"/>
</dbReference>
<sequence>MKPLSKIHDTSSSAPMHAPIADESAHPGQDRSIGDIIRETHDLSPDQIESILAYQRQHGLRFGEAAVALGLLSSDEVVYALSQQFHYPYTPSDRGNIHPELITASQPFGFQAEAFRAIRSQLIMRVFNPKEPRRALAVISPDGGDGKTYFVANLGVVLAQLGGRTLVVDANLRAPRLHELFGVSNTSGLSGILSGRQEENVIFQVGDIPSLYVMPVGVVPPNPLELLERPAFRLLMAELLRKFDHVVVDTAAASVGSDACVVASKCGAALTIARKDRTKMEKLAELVESAGAMTASMAGVIFNQY</sequence>
<accession>A0A5C1Q476</accession>
<dbReference type="PANTHER" id="PTHR32309">
    <property type="entry name" value="TYROSINE-PROTEIN KINASE"/>
    <property type="match status" value="1"/>
</dbReference>
<dbReference type="KEGG" id="snn:EWH46_12120"/>
<dbReference type="InterPro" id="IPR037257">
    <property type="entry name" value="T2SS_E_N_sf"/>
</dbReference>
<keyword evidence="1" id="KW-0808">Transferase</keyword>
<dbReference type="GO" id="GO:0005886">
    <property type="term" value="C:plasma membrane"/>
    <property type="evidence" value="ECO:0007669"/>
    <property type="project" value="TreeGrafter"/>
</dbReference>
<dbReference type="CDD" id="cd05387">
    <property type="entry name" value="BY-kinase"/>
    <property type="match status" value="1"/>
</dbReference>